<dbReference type="Proteomes" id="UP000484164">
    <property type="component" value="Unassembled WGS sequence"/>
</dbReference>
<feature type="region of interest" description="Disordered" evidence="1">
    <location>
        <begin position="1196"/>
        <end position="1230"/>
    </location>
</feature>
<dbReference type="AlphaFoldDB" id="A0A6L3ZGQ0"/>
<organism evidence="2 3">
    <name type="scientific">Phaeocystidibacter marisrubri</name>
    <dbReference type="NCBI Taxonomy" id="1577780"/>
    <lineage>
        <taxon>Bacteria</taxon>
        <taxon>Pseudomonadati</taxon>
        <taxon>Bacteroidota</taxon>
        <taxon>Flavobacteriia</taxon>
        <taxon>Flavobacteriales</taxon>
        <taxon>Phaeocystidibacteraceae</taxon>
        <taxon>Phaeocystidibacter</taxon>
    </lineage>
</organism>
<keyword evidence="3" id="KW-1185">Reference proteome</keyword>
<proteinExistence type="predicted"/>
<evidence type="ECO:0000313" key="3">
    <source>
        <dbReference type="Proteomes" id="UP000484164"/>
    </source>
</evidence>
<accession>A0A6L3ZGQ0</accession>
<dbReference type="OrthoDB" id="580741at2"/>
<gene>
    <name evidence="2" type="ORF">F8C82_13020</name>
</gene>
<reference evidence="2 3" key="1">
    <citation type="submission" date="2019-10" db="EMBL/GenBank/DDBJ databases">
        <title>Genome sequence of Phaeocystidibacter marisrubri JCM30614 (type strain).</title>
        <authorList>
            <person name="Bowman J.P."/>
        </authorList>
    </citation>
    <scope>NUCLEOTIDE SEQUENCE [LARGE SCALE GENOMIC DNA]</scope>
    <source>
        <strain evidence="2 3">JCM 30614</strain>
    </source>
</reference>
<dbReference type="EMBL" id="WBVQ01000002">
    <property type="protein sequence ID" value="KAB2816597.1"/>
    <property type="molecule type" value="Genomic_DNA"/>
</dbReference>
<feature type="compositionally biased region" description="Basic and acidic residues" evidence="1">
    <location>
        <begin position="1207"/>
        <end position="1220"/>
    </location>
</feature>
<name>A0A6L3ZGQ0_9FLAO</name>
<dbReference type="RefSeq" id="WP_151694024.1">
    <property type="nucleotide sequence ID" value="NZ_BMGX01000001.1"/>
</dbReference>
<comment type="caution">
    <text evidence="2">The sequence shown here is derived from an EMBL/GenBank/DDBJ whole genome shotgun (WGS) entry which is preliminary data.</text>
</comment>
<sequence>MSAPTFTQITDTSLFGLSTALDSGVDGYWAGYFNIDGQLHGTLSTADIWQNTSGFYLFLKQTPDDWATFQNQLKLLLQGLNPQGQLRSLWLDNSGGSYRYWPSTAMDARCMGSGASIEWSIARSFSFITGSYHIVVPGKSSLDYINDTDGGGFTISGNGMFNGPLGGYSYGSCKIPFSGDAVGCITGVLSIPAASGEDTLWTSLKVGLQYAGAPGFLENDGDDAPKETGATALLYMPVFYNQSNAMGLVAAFDPLNPLISARSFVSLLESDGSSPGIIHSYLRTTRGYAIGLEPQPASGSVPAARLVFGMSPSNAFMDGVNDYHLSPEGTFKITVTVPPAAVKSAEGATAIESYQLLLGLSGLEYVALGGANDDLIVFKGGQPAYVPQRVGSSEAQPISDALTDAATTSYLTVIPDSGNAGRTYFAQPKQAPVFSGKDNLSSDLLAFNAMPAYQLSAGMSTFPKVFPSGIYAGLDADFTFLATKLEHASISPYRHFSLGAAYGIDAIPVEERVMPKRRVRASTDPLGVTPQGLIAELNGTYDEFDGLYIGNMPNSTYEKVALTMVSGKFKESLQSNQLFFAAINVDELMKGTSVEYRLTEDPDKDLLRAQGVPEDIITDVYNAVEVGKIYETESDFAAVAEGPSTATYWPNVLDVAGILKVEMDDWTFQLSPRSWRSVDKYPDSPTLMIAKFCNRSLEELAGDSSSWLWPEVATPEGGTLGFTQDILQGIIEDSKSPEATEDYRIFYNTVASNPNWNGFLFLNTPVDVTEFPDDLKFLLAGVDMTKFYAHHIGFSQTPFTVTSGRPQLDQTAAFGLVDYTDSKDLYRDESVQFAFKTMQLKARFANASLADFSTQIELMLNKLLATPLAKVQAARGNNLIINGTYQNVGGSPTYAFALTGENVFTGSQSALVSMEVLSVRLVTGGKPDDPETILTSFMLTGNLRFLVDYNFDLFSFGPDPEKGTDGFLRFNGLEIDMIFNITTPEDQTFVAHEEALSFDLSNSVVRNSGLFNNFPLTMGNLIASPNLSGEGEAPSGQTPEDLGFSSVSAPIDQTPMVPTWFGMQYILDMGTLGALSGGQSLKVTILVAWSEGSAQGDSPSYVGLKLPNIPSVGGSLPLQGVLKLGFRNFVFQTYTKTSEGEEKLAYNLRLKRFALSILLWSFPPGNFDVVLFGNPDDPKGALGWYAAYDNGESGGDGATAIEGDEVEGQKVKLSRTERKQLTGRRTPPIK</sequence>
<evidence type="ECO:0000313" key="2">
    <source>
        <dbReference type="EMBL" id="KAB2816597.1"/>
    </source>
</evidence>
<protein>
    <submittedName>
        <fullName evidence="2">Uncharacterized protein</fullName>
    </submittedName>
</protein>
<evidence type="ECO:0000256" key="1">
    <source>
        <dbReference type="SAM" id="MobiDB-lite"/>
    </source>
</evidence>